<keyword evidence="1" id="KW-0472">Membrane</keyword>
<sequence length="211" mass="23616">MKQTHQFGGITVNVLLIIMLVVIGVLIYILAGGPMPKFGQTHGVVSPSANDNEIAPTFVPSPGEFSDGLINPDFSQSYQLDEFGSGLAQRDIFDIDINEDGIRDRITRNRNENGTAHFYDEYKIELNIDGEFVDITPDGFRTTEGAECALTKIKFIFQPDFRVIKISRPWQDSWETPTMATRTIYAFNENNILAPVSSQQLKTVCDVSDLF</sequence>
<evidence type="ECO:0000256" key="1">
    <source>
        <dbReference type="SAM" id="Phobius"/>
    </source>
</evidence>
<reference evidence="2" key="2">
    <citation type="journal article" date="2021" name="PeerJ">
        <title>Extensive microbial diversity within the chicken gut microbiome revealed by metagenomics and culture.</title>
        <authorList>
            <person name="Gilroy R."/>
            <person name="Ravi A."/>
            <person name="Getino M."/>
            <person name="Pursley I."/>
            <person name="Horton D.L."/>
            <person name="Alikhan N.F."/>
            <person name="Baker D."/>
            <person name="Gharbi K."/>
            <person name="Hall N."/>
            <person name="Watson M."/>
            <person name="Adriaenssens E.M."/>
            <person name="Foster-Nyarko E."/>
            <person name="Jarju S."/>
            <person name="Secka A."/>
            <person name="Antonio M."/>
            <person name="Oren A."/>
            <person name="Chaudhuri R.R."/>
            <person name="La Ragione R."/>
            <person name="Hildebrand F."/>
            <person name="Pallen M.J."/>
        </authorList>
    </citation>
    <scope>NUCLEOTIDE SEQUENCE</scope>
    <source>
        <strain evidence="2">8207</strain>
    </source>
</reference>
<accession>A0A9D9DEV7</accession>
<dbReference type="EMBL" id="JADINC010000049">
    <property type="protein sequence ID" value="MBO8425442.1"/>
    <property type="molecule type" value="Genomic_DNA"/>
</dbReference>
<dbReference type="Proteomes" id="UP000823630">
    <property type="component" value="Unassembled WGS sequence"/>
</dbReference>
<organism evidence="2 3">
    <name type="scientific">Candidatus Enterousia avistercoris</name>
    <dbReference type="NCBI Taxonomy" id="2840788"/>
    <lineage>
        <taxon>Bacteria</taxon>
        <taxon>Pseudomonadati</taxon>
        <taxon>Pseudomonadota</taxon>
        <taxon>Alphaproteobacteria</taxon>
        <taxon>Candidatus Enterousia</taxon>
    </lineage>
</organism>
<proteinExistence type="predicted"/>
<protein>
    <submittedName>
        <fullName evidence="2">Uncharacterized protein</fullName>
    </submittedName>
</protein>
<comment type="caution">
    <text evidence="2">The sequence shown here is derived from an EMBL/GenBank/DDBJ whole genome shotgun (WGS) entry which is preliminary data.</text>
</comment>
<keyword evidence="1" id="KW-1133">Transmembrane helix</keyword>
<evidence type="ECO:0000313" key="3">
    <source>
        <dbReference type="Proteomes" id="UP000823630"/>
    </source>
</evidence>
<gene>
    <name evidence="2" type="ORF">IAC69_03105</name>
</gene>
<feature type="transmembrane region" description="Helical" evidence="1">
    <location>
        <begin position="12"/>
        <end position="31"/>
    </location>
</feature>
<keyword evidence="1" id="KW-0812">Transmembrane</keyword>
<reference evidence="2" key="1">
    <citation type="submission" date="2020-10" db="EMBL/GenBank/DDBJ databases">
        <authorList>
            <person name="Gilroy R."/>
        </authorList>
    </citation>
    <scope>NUCLEOTIDE SEQUENCE</scope>
    <source>
        <strain evidence="2">8207</strain>
    </source>
</reference>
<evidence type="ECO:0000313" key="2">
    <source>
        <dbReference type="EMBL" id="MBO8425442.1"/>
    </source>
</evidence>
<name>A0A9D9DEV7_9PROT</name>
<dbReference type="AlphaFoldDB" id="A0A9D9DEV7"/>